<name>A0ABX1HFJ9_9BACT</name>
<evidence type="ECO:0000256" key="1">
    <source>
        <dbReference type="SAM" id="Coils"/>
    </source>
</evidence>
<accession>A0ABX1HFJ9</accession>
<gene>
    <name evidence="3" type="ORF">HBN54_001247</name>
</gene>
<reference evidence="3 4" key="1">
    <citation type="submission" date="2020-03" db="EMBL/GenBank/DDBJ databases">
        <title>Genomic Encyclopedia of Type Strains, Phase IV (KMG-V): Genome sequencing to study the core and pangenomes of soil and plant-associated prokaryotes.</title>
        <authorList>
            <person name="Whitman W."/>
        </authorList>
    </citation>
    <scope>NUCLEOTIDE SEQUENCE [LARGE SCALE GENOMIC DNA]</scope>
    <source>
        <strain evidence="3 4">1B</strain>
    </source>
</reference>
<protein>
    <submittedName>
        <fullName evidence="3">Septal ring factor EnvC (AmiA/AmiB activator)</fullName>
    </submittedName>
</protein>
<dbReference type="Proteomes" id="UP000717634">
    <property type="component" value="Unassembled WGS sequence"/>
</dbReference>
<dbReference type="RefSeq" id="WP_168672264.1">
    <property type="nucleotide sequence ID" value="NZ_JAAVTK010000002.1"/>
</dbReference>
<keyword evidence="4" id="KW-1185">Reference proteome</keyword>
<keyword evidence="2" id="KW-0732">Signal</keyword>
<keyword evidence="1" id="KW-0175">Coiled coil</keyword>
<dbReference type="EMBL" id="JAAVTK010000002">
    <property type="protein sequence ID" value="NKI88660.1"/>
    <property type="molecule type" value="Genomic_DNA"/>
</dbReference>
<feature type="signal peptide" evidence="2">
    <location>
        <begin position="1"/>
        <end position="19"/>
    </location>
</feature>
<organism evidence="3 4">
    <name type="scientific">Hymenobacter artigasi</name>
    <dbReference type="NCBI Taxonomy" id="2719616"/>
    <lineage>
        <taxon>Bacteria</taxon>
        <taxon>Pseudomonadati</taxon>
        <taxon>Bacteroidota</taxon>
        <taxon>Cytophagia</taxon>
        <taxon>Cytophagales</taxon>
        <taxon>Hymenobacteraceae</taxon>
        <taxon>Hymenobacter</taxon>
    </lineage>
</organism>
<feature type="coiled-coil region" evidence="1">
    <location>
        <begin position="40"/>
        <end position="88"/>
    </location>
</feature>
<comment type="caution">
    <text evidence="3">The sequence shown here is derived from an EMBL/GenBank/DDBJ whole genome shotgun (WGS) entry which is preliminary data.</text>
</comment>
<feature type="chain" id="PRO_5047504918" evidence="2">
    <location>
        <begin position="20"/>
        <end position="93"/>
    </location>
</feature>
<evidence type="ECO:0000313" key="4">
    <source>
        <dbReference type="Proteomes" id="UP000717634"/>
    </source>
</evidence>
<evidence type="ECO:0000313" key="3">
    <source>
        <dbReference type="EMBL" id="NKI88660.1"/>
    </source>
</evidence>
<proteinExistence type="predicted"/>
<sequence>MSTSSFSSILLLVGTLALAGCQSGTEAPVAADLNSANPAVAEQARKVQELTTQIAQQKAVIETEKNKLTAMEQQLEGSKQNLEGIKKEVQATP</sequence>
<evidence type="ECO:0000256" key="2">
    <source>
        <dbReference type="SAM" id="SignalP"/>
    </source>
</evidence>